<reference evidence="3" key="1">
    <citation type="journal article" date="2019" name="Int. J. Syst. Evol. Microbiol.">
        <title>The Global Catalogue of Microorganisms (GCM) 10K type strain sequencing project: providing services to taxonomists for standard genome sequencing and annotation.</title>
        <authorList>
            <consortium name="The Broad Institute Genomics Platform"/>
            <consortium name="The Broad Institute Genome Sequencing Center for Infectious Disease"/>
            <person name="Wu L."/>
            <person name="Ma J."/>
        </authorList>
    </citation>
    <scope>NUCLEOTIDE SEQUENCE [LARGE SCALE GENOMIC DNA]</scope>
    <source>
        <strain evidence="3">CGMCC 4.7382</strain>
    </source>
</reference>
<dbReference type="Proteomes" id="UP001596540">
    <property type="component" value="Unassembled WGS sequence"/>
</dbReference>
<dbReference type="InterPro" id="IPR001387">
    <property type="entry name" value="Cro/C1-type_HTH"/>
</dbReference>
<evidence type="ECO:0000313" key="2">
    <source>
        <dbReference type="EMBL" id="MFC7328038.1"/>
    </source>
</evidence>
<dbReference type="InterPro" id="IPR041413">
    <property type="entry name" value="MLTR_LBD"/>
</dbReference>
<dbReference type="Gene3D" id="1.10.260.40">
    <property type="entry name" value="lambda repressor-like DNA-binding domains"/>
    <property type="match status" value="1"/>
</dbReference>
<dbReference type="CDD" id="cd00093">
    <property type="entry name" value="HTH_XRE"/>
    <property type="match status" value="1"/>
</dbReference>
<organism evidence="2 3">
    <name type="scientific">Marinactinospora rubrisoli</name>
    <dbReference type="NCBI Taxonomy" id="2715399"/>
    <lineage>
        <taxon>Bacteria</taxon>
        <taxon>Bacillati</taxon>
        <taxon>Actinomycetota</taxon>
        <taxon>Actinomycetes</taxon>
        <taxon>Streptosporangiales</taxon>
        <taxon>Nocardiopsidaceae</taxon>
        <taxon>Marinactinospora</taxon>
    </lineage>
</organism>
<feature type="domain" description="HTH cro/C1-type" evidence="1">
    <location>
        <begin position="34"/>
        <end position="81"/>
    </location>
</feature>
<evidence type="ECO:0000259" key="1">
    <source>
        <dbReference type="PROSITE" id="PS50943"/>
    </source>
</evidence>
<dbReference type="SUPFAM" id="SSF47413">
    <property type="entry name" value="lambda repressor-like DNA-binding domains"/>
    <property type="match status" value="1"/>
</dbReference>
<dbReference type="SMART" id="SM00530">
    <property type="entry name" value="HTH_XRE"/>
    <property type="match status" value="1"/>
</dbReference>
<dbReference type="PROSITE" id="PS50943">
    <property type="entry name" value="HTH_CROC1"/>
    <property type="match status" value="1"/>
</dbReference>
<evidence type="ECO:0000313" key="3">
    <source>
        <dbReference type="Proteomes" id="UP001596540"/>
    </source>
</evidence>
<proteinExistence type="predicted"/>
<dbReference type="Gene3D" id="3.30.450.180">
    <property type="match status" value="1"/>
</dbReference>
<name>A0ABW2KDP5_9ACTN</name>
<dbReference type="InterPro" id="IPR010982">
    <property type="entry name" value="Lambda_DNA-bd_dom_sf"/>
</dbReference>
<dbReference type="Pfam" id="PF17765">
    <property type="entry name" value="MLTR_LBD"/>
    <property type="match status" value="1"/>
</dbReference>
<dbReference type="PANTHER" id="PTHR35010:SF2">
    <property type="entry name" value="BLL4672 PROTEIN"/>
    <property type="match status" value="1"/>
</dbReference>
<dbReference type="RefSeq" id="WP_379870652.1">
    <property type="nucleotide sequence ID" value="NZ_JBHTBH010000004.1"/>
</dbReference>
<comment type="caution">
    <text evidence="2">The sequence shown here is derived from an EMBL/GenBank/DDBJ whole genome shotgun (WGS) entry which is preliminary data.</text>
</comment>
<accession>A0ABW2KDP5</accession>
<dbReference type="Pfam" id="PF13560">
    <property type="entry name" value="HTH_31"/>
    <property type="match status" value="1"/>
</dbReference>
<sequence length="277" mass="30352">MTDNHLGEFLRARRAGLRPQDVGMASHGVRRVSGLRREEVAVLAGVNVDYYTRLEQGRERHPSTQVLDALGRALRLDSDAHAHLHHLAGTAPSHWFGHTTDRVSPALRQLMDGYPGAPAFVINRTLDILAANALAEALHSPFDRADNLARMAFLDPAGRRFYTRWSDTAQANVGHLRQAAGLDPDDPRLRELVGVLTEHSADFARLWDTHAVRGKTQDAKHLLHPDVGPLTVTYHAFDVRDAPGQQLVIYQAEPGSPSAEALSLLGSIHATSHQAAT</sequence>
<dbReference type="EMBL" id="JBHTBH010000004">
    <property type="protein sequence ID" value="MFC7328038.1"/>
    <property type="molecule type" value="Genomic_DNA"/>
</dbReference>
<dbReference type="PANTHER" id="PTHR35010">
    <property type="entry name" value="BLL4672 PROTEIN-RELATED"/>
    <property type="match status" value="1"/>
</dbReference>
<protein>
    <submittedName>
        <fullName evidence="2">Helix-turn-helix transcriptional regulator</fullName>
    </submittedName>
</protein>
<keyword evidence="3" id="KW-1185">Reference proteome</keyword>
<gene>
    <name evidence="2" type="ORF">ACFQRF_09825</name>
</gene>